<evidence type="ECO:0000313" key="7">
    <source>
        <dbReference type="Proteomes" id="UP000563524"/>
    </source>
</evidence>
<comment type="caution">
    <text evidence="6">The sequence shown here is derived from an EMBL/GenBank/DDBJ whole genome shotgun (WGS) entry which is preliminary data.</text>
</comment>
<keyword evidence="2 5" id="KW-0812">Transmembrane</keyword>
<dbReference type="EMBL" id="JACHOB010000001">
    <property type="protein sequence ID" value="MBB4657833.1"/>
    <property type="molecule type" value="Genomic_DNA"/>
</dbReference>
<evidence type="ECO:0000256" key="5">
    <source>
        <dbReference type="SAM" id="Phobius"/>
    </source>
</evidence>
<evidence type="ECO:0000256" key="4">
    <source>
        <dbReference type="ARBA" id="ARBA00023136"/>
    </source>
</evidence>
<evidence type="ECO:0008006" key="8">
    <source>
        <dbReference type="Google" id="ProtNLM"/>
    </source>
</evidence>
<dbReference type="Proteomes" id="UP000563524">
    <property type="component" value="Unassembled WGS sequence"/>
</dbReference>
<keyword evidence="7" id="KW-1185">Reference proteome</keyword>
<feature type="transmembrane region" description="Helical" evidence="5">
    <location>
        <begin position="38"/>
        <end position="57"/>
    </location>
</feature>
<dbReference type="PANTHER" id="PTHR30168:SF0">
    <property type="entry name" value="INNER MEMBRANE PROTEIN"/>
    <property type="match status" value="1"/>
</dbReference>
<keyword evidence="4 5" id="KW-0472">Membrane</keyword>
<dbReference type="Pfam" id="PF04228">
    <property type="entry name" value="Zn_peptidase"/>
    <property type="match status" value="1"/>
</dbReference>
<dbReference type="InterPro" id="IPR007343">
    <property type="entry name" value="Uncharacterised_pept_Zn_put"/>
</dbReference>
<organism evidence="6 7">
    <name type="scientific">Parvularcula dongshanensis</name>
    <dbReference type="NCBI Taxonomy" id="1173995"/>
    <lineage>
        <taxon>Bacteria</taxon>
        <taxon>Pseudomonadati</taxon>
        <taxon>Pseudomonadota</taxon>
        <taxon>Alphaproteobacteria</taxon>
        <taxon>Parvularculales</taxon>
        <taxon>Parvularculaceae</taxon>
        <taxon>Parvularcula</taxon>
    </lineage>
</organism>
<dbReference type="AlphaFoldDB" id="A0A840I0M9"/>
<evidence type="ECO:0000256" key="1">
    <source>
        <dbReference type="ARBA" id="ARBA00004167"/>
    </source>
</evidence>
<evidence type="ECO:0000256" key="2">
    <source>
        <dbReference type="ARBA" id="ARBA00022692"/>
    </source>
</evidence>
<proteinExistence type="predicted"/>
<gene>
    <name evidence="6" type="ORF">GGQ59_000333</name>
</gene>
<reference evidence="6 7" key="1">
    <citation type="submission" date="2020-08" db="EMBL/GenBank/DDBJ databases">
        <title>Genomic Encyclopedia of Type Strains, Phase IV (KMG-IV): sequencing the most valuable type-strain genomes for metagenomic binning, comparative biology and taxonomic classification.</title>
        <authorList>
            <person name="Goeker M."/>
        </authorList>
    </citation>
    <scope>NUCLEOTIDE SEQUENCE [LARGE SCALE GENOMIC DNA]</scope>
    <source>
        <strain evidence="6 7">DSM 102850</strain>
    </source>
</reference>
<dbReference type="SUPFAM" id="SSF55486">
    <property type="entry name" value="Metalloproteases ('zincins'), catalytic domain"/>
    <property type="match status" value="1"/>
</dbReference>
<evidence type="ECO:0000313" key="6">
    <source>
        <dbReference type="EMBL" id="MBB4657833.1"/>
    </source>
</evidence>
<evidence type="ECO:0000256" key="3">
    <source>
        <dbReference type="ARBA" id="ARBA00022989"/>
    </source>
</evidence>
<keyword evidence="3 5" id="KW-1133">Transmembrane helix</keyword>
<comment type="subcellular location">
    <subcellularLocation>
        <location evidence="1">Membrane</location>
        <topology evidence="1">Single-pass membrane protein</topology>
    </subcellularLocation>
</comment>
<protein>
    <recommendedName>
        <fullName evidence="8">Neutral zinc metallopeptidase</fullName>
    </recommendedName>
</protein>
<sequence>MRWEDYRRSSNVVNRRGEGGRSFGGGGGMVGLMLLRAIFSRFGIVGVVVAVGAFFLLSQMGVNPLGSSGGQSVRGGEGGTSPYDAEIDAILATTEDVWTEQFQANGLGDYPEPTLNLFAGGVQTQGCGFANAAVGPFYCPGGQQVYLDTSFFEQLDRQLGAPGDFARAYVIAHEVGHHVQTVTGISQQVSQMQARTGERSGADSAQVRMELMADCFAGVWANNAQRLDGFTLEEGDIQEGLRAAQAIGDDALQRKSQGRVVPDSFTHGTSEQRQRWLSVGYRSGDMRACDTLSAQDL</sequence>
<dbReference type="RefSeq" id="WP_183815236.1">
    <property type="nucleotide sequence ID" value="NZ_JACHOB010000001.1"/>
</dbReference>
<name>A0A840I0M9_9PROT</name>
<dbReference type="GO" id="GO:0016020">
    <property type="term" value="C:membrane"/>
    <property type="evidence" value="ECO:0007669"/>
    <property type="project" value="UniProtKB-SubCell"/>
</dbReference>
<dbReference type="PANTHER" id="PTHR30168">
    <property type="entry name" value="PUTATIVE MEMBRANE PROTEIN YPFJ"/>
    <property type="match status" value="1"/>
</dbReference>
<accession>A0A840I0M9</accession>